<dbReference type="PANTHER" id="PTHR43255:SF1">
    <property type="entry name" value="IRON-SULFUR-BINDING OXIDOREDUCTASE FADF-RELATED"/>
    <property type="match status" value="1"/>
</dbReference>
<evidence type="ECO:0000256" key="1">
    <source>
        <dbReference type="ARBA" id="ARBA00022485"/>
    </source>
</evidence>
<dbReference type="InterPro" id="IPR017900">
    <property type="entry name" value="4Fe4S_Fe_S_CS"/>
</dbReference>
<proteinExistence type="predicted"/>
<protein>
    <recommendedName>
        <fullName evidence="6">4Fe-4S ferredoxin-type domain-containing protein</fullName>
    </recommendedName>
</protein>
<evidence type="ECO:0000256" key="4">
    <source>
        <dbReference type="ARBA" id="ARBA00023004"/>
    </source>
</evidence>
<evidence type="ECO:0000313" key="7">
    <source>
        <dbReference type="EMBL" id="CAC9926016.1"/>
    </source>
</evidence>
<dbReference type="PROSITE" id="PS00198">
    <property type="entry name" value="4FE4S_FER_1"/>
    <property type="match status" value="2"/>
</dbReference>
<dbReference type="SUPFAM" id="SSF54862">
    <property type="entry name" value="4Fe-4S ferredoxins"/>
    <property type="match status" value="1"/>
</dbReference>
<dbReference type="RefSeq" id="WP_180499161.1">
    <property type="nucleotide sequence ID" value="NZ_CAIJCS010000014.1"/>
</dbReference>
<dbReference type="Proteomes" id="UP000586454">
    <property type="component" value="Unassembled WGS sequence"/>
</dbReference>
<name>A0A6V6Y0E7_9FIRM</name>
<keyword evidence="2" id="KW-0479">Metal-binding</keyword>
<dbReference type="PANTHER" id="PTHR43255">
    <property type="entry name" value="IRON-SULFUR-BINDING OXIDOREDUCTASE FADF-RELATED-RELATED"/>
    <property type="match status" value="1"/>
</dbReference>
<dbReference type="InterPro" id="IPR017896">
    <property type="entry name" value="4Fe4S_Fe-S-bd"/>
</dbReference>
<dbReference type="InterPro" id="IPR051460">
    <property type="entry name" value="HdrC_iron-sulfur_subunit"/>
</dbReference>
<dbReference type="Gene3D" id="3.30.70.20">
    <property type="match status" value="1"/>
</dbReference>
<dbReference type="PROSITE" id="PS51379">
    <property type="entry name" value="4FE4S_FER_2"/>
    <property type="match status" value="1"/>
</dbReference>
<dbReference type="AlphaFoldDB" id="A0A6V6Y0E7"/>
<keyword evidence="5" id="KW-0411">Iron-sulfur</keyword>
<gene>
    <name evidence="7" type="ORF">PEPNEM18_00652</name>
</gene>
<keyword evidence="1" id="KW-0004">4Fe-4S</keyword>
<dbReference type="GO" id="GO:0046872">
    <property type="term" value="F:metal ion binding"/>
    <property type="evidence" value="ECO:0007669"/>
    <property type="project" value="UniProtKB-KW"/>
</dbReference>
<dbReference type="GO" id="GO:0016491">
    <property type="term" value="F:oxidoreductase activity"/>
    <property type="evidence" value="ECO:0007669"/>
    <property type="project" value="UniProtKB-KW"/>
</dbReference>
<comment type="caution">
    <text evidence="7">The sequence shown here is derived from an EMBL/GenBank/DDBJ whole genome shotgun (WGS) entry which is preliminary data.</text>
</comment>
<dbReference type="InterPro" id="IPR004017">
    <property type="entry name" value="Cys_rich_dom"/>
</dbReference>
<sequence>MISYALDSCIHCGKCKRICPFLAHYDMDLSEFATRPELKGECYLCDNCKRTCPKNISGREIAMEHRKNDPLPSFKVRLQKTPYLLRNVQKKNTKSLLYLGCNYPGQFPETCKKLIEICREDGIDFSVDCCKKPVAQTGYSLSEDSIFDHVKDRGIERLICCCPNCYNMLKGRSEIEVISIFEYLDEQGLLEELPEENIPLYIPCGDREHLEYFKYIEPYLKSYHKEYNKIHCCGLGGGGKHTPEVAEEVKEKFKSLHETYGGIWTYCASCSIAFQNYGMDHIVNILSVFLGVNEEPSTSYMKNILAFRRLPHDI</sequence>
<dbReference type="GO" id="GO:0005886">
    <property type="term" value="C:plasma membrane"/>
    <property type="evidence" value="ECO:0007669"/>
    <property type="project" value="TreeGrafter"/>
</dbReference>
<evidence type="ECO:0000259" key="6">
    <source>
        <dbReference type="PROSITE" id="PS51379"/>
    </source>
</evidence>
<evidence type="ECO:0000313" key="8">
    <source>
        <dbReference type="Proteomes" id="UP000586454"/>
    </source>
</evidence>
<reference evidence="7 8" key="1">
    <citation type="submission" date="2020-06" db="EMBL/GenBank/DDBJ databases">
        <authorList>
            <person name="Criscuolo A."/>
        </authorList>
    </citation>
    <scope>NUCLEOTIDE SEQUENCE [LARGE SCALE GENOMIC DNA]</scope>
    <source>
        <strain evidence="7">1804121828</strain>
    </source>
</reference>
<evidence type="ECO:0000256" key="2">
    <source>
        <dbReference type="ARBA" id="ARBA00022723"/>
    </source>
</evidence>
<accession>A0A6V6Y0E7</accession>
<keyword evidence="4" id="KW-0408">Iron</keyword>
<keyword evidence="3" id="KW-0560">Oxidoreductase</keyword>
<dbReference type="GO" id="GO:0051539">
    <property type="term" value="F:4 iron, 4 sulfur cluster binding"/>
    <property type="evidence" value="ECO:0007669"/>
    <property type="project" value="UniProtKB-KW"/>
</dbReference>
<evidence type="ECO:0000256" key="5">
    <source>
        <dbReference type="ARBA" id="ARBA00023014"/>
    </source>
</evidence>
<organism evidence="7 8">
    <name type="scientific">Aedoeadaptatus nemausensis</name>
    <dbReference type="NCBI Taxonomy" id="2582829"/>
    <lineage>
        <taxon>Bacteria</taxon>
        <taxon>Bacillati</taxon>
        <taxon>Bacillota</taxon>
        <taxon>Tissierellia</taxon>
        <taxon>Tissierellales</taxon>
        <taxon>Peptoniphilaceae</taxon>
        <taxon>Aedoeadaptatus</taxon>
    </lineage>
</organism>
<keyword evidence="8" id="KW-1185">Reference proteome</keyword>
<evidence type="ECO:0000256" key="3">
    <source>
        <dbReference type="ARBA" id="ARBA00023002"/>
    </source>
</evidence>
<dbReference type="EMBL" id="CAIJCS010000014">
    <property type="protein sequence ID" value="CAC9926016.1"/>
    <property type="molecule type" value="Genomic_DNA"/>
</dbReference>
<dbReference type="Pfam" id="PF02754">
    <property type="entry name" value="CCG"/>
    <property type="match status" value="2"/>
</dbReference>
<feature type="domain" description="4Fe-4S ferredoxin-type" evidence="6">
    <location>
        <begin position="1"/>
        <end position="30"/>
    </location>
</feature>